<organism evidence="2">
    <name type="scientific">Diabrotica virgifera virgifera</name>
    <name type="common">western corn rootworm</name>
    <dbReference type="NCBI Taxonomy" id="50390"/>
    <lineage>
        <taxon>Eukaryota</taxon>
        <taxon>Metazoa</taxon>
        <taxon>Ecdysozoa</taxon>
        <taxon>Arthropoda</taxon>
        <taxon>Hexapoda</taxon>
        <taxon>Insecta</taxon>
        <taxon>Pterygota</taxon>
        <taxon>Neoptera</taxon>
        <taxon>Endopterygota</taxon>
        <taxon>Coleoptera</taxon>
        <taxon>Polyphaga</taxon>
        <taxon>Cucujiformia</taxon>
        <taxon>Chrysomeloidea</taxon>
        <taxon>Chrysomelidae</taxon>
        <taxon>Galerucinae</taxon>
        <taxon>Diabroticina</taxon>
        <taxon>Diabroticites</taxon>
        <taxon>Diabrotica</taxon>
    </lineage>
</organism>
<evidence type="ECO:0000259" key="1">
    <source>
        <dbReference type="Pfam" id="PF08242"/>
    </source>
</evidence>
<protein>
    <submittedName>
        <fullName evidence="2 3">Juvenile hormone acid O-methyltransferase-like</fullName>
    </submittedName>
</protein>
<dbReference type="Pfam" id="PF08242">
    <property type="entry name" value="Methyltransf_12"/>
    <property type="match status" value="1"/>
</dbReference>
<dbReference type="AlphaFoldDB" id="A0A6P7G6Y8"/>
<evidence type="ECO:0000313" key="2">
    <source>
        <dbReference type="RefSeq" id="XP_028142742.1"/>
    </source>
</evidence>
<feature type="domain" description="Methyltransferase type 12" evidence="1">
    <location>
        <begin position="40"/>
        <end position="138"/>
    </location>
</feature>
<proteinExistence type="predicted"/>
<dbReference type="InterPro" id="IPR029063">
    <property type="entry name" value="SAM-dependent_MTases_sf"/>
</dbReference>
<dbReference type="RefSeq" id="XP_028142742.1">
    <property type="nucleotide sequence ID" value="XM_028286941.1"/>
</dbReference>
<dbReference type="RefSeq" id="XP_028142743.1">
    <property type="nucleotide sequence ID" value="XM_028286942.1"/>
</dbReference>
<gene>
    <name evidence="2 3" type="primary">LOC114336576</name>
</gene>
<dbReference type="CDD" id="cd02440">
    <property type="entry name" value="AdoMet_MTases"/>
    <property type="match status" value="1"/>
</dbReference>
<evidence type="ECO:0000313" key="3">
    <source>
        <dbReference type="RefSeq" id="XP_028142743.1"/>
    </source>
</evidence>
<dbReference type="SUPFAM" id="SSF53335">
    <property type="entry name" value="S-adenosyl-L-methionine-dependent methyltransferases"/>
    <property type="match status" value="1"/>
</dbReference>
<dbReference type="PANTHER" id="PTHR43861">
    <property type="entry name" value="TRANS-ACONITATE 2-METHYLTRANSFERASE-RELATED"/>
    <property type="match status" value="1"/>
</dbReference>
<accession>A0A6P7G6Y8</accession>
<dbReference type="InterPro" id="IPR013217">
    <property type="entry name" value="Methyltransf_12"/>
</dbReference>
<reference evidence="2 3" key="1">
    <citation type="submission" date="2025-04" db="UniProtKB">
        <authorList>
            <consortium name="RefSeq"/>
        </authorList>
    </citation>
    <scope>IDENTIFICATION</scope>
    <source>
        <tissue evidence="2 3">Whole insect</tissue>
    </source>
</reference>
<sequence>MAMIMPELYAKLSTNNVNITKTLLKKYKHLLNFKKNPSILEFGFASGENSKQTLQPYLPHDYKEFVAVDISEPMVERARKNNTHIPRSKFYCLDTSAPDLPEMFQNRFDNVFSIMTIHLVNNPRQTFANTFKMLKGGGETFQTFFKHTPCDSAFLKLSKHPKWGKEQYNQKKMLNPYYDKPEPKGYITADLKAAGFQNIQIMEEDTTYNFESEESLKGLYTSVNTTLSHIPADELEEYKEDYWREIRNLYTLCEPENYPNHLVKQVTFCVVWAKKE</sequence>
<dbReference type="PANTHER" id="PTHR43861:SF1">
    <property type="entry name" value="TRANS-ACONITATE 2-METHYLTRANSFERASE"/>
    <property type="match status" value="1"/>
</dbReference>
<dbReference type="Gene3D" id="3.40.50.150">
    <property type="entry name" value="Vaccinia Virus protein VP39"/>
    <property type="match status" value="1"/>
</dbReference>
<name>A0A6P7G6Y8_DIAVI</name>